<evidence type="ECO:0000313" key="1">
    <source>
        <dbReference type="EMBL" id="VDO22168.1"/>
    </source>
</evidence>
<reference evidence="3" key="1">
    <citation type="submission" date="2017-02" db="UniProtKB">
        <authorList>
            <consortium name="WormBaseParasite"/>
        </authorList>
    </citation>
    <scope>IDENTIFICATION</scope>
</reference>
<dbReference type="Proteomes" id="UP000280834">
    <property type="component" value="Unassembled WGS sequence"/>
</dbReference>
<keyword evidence="2" id="KW-1185">Reference proteome</keyword>
<dbReference type="GO" id="GO:0005230">
    <property type="term" value="F:extracellular ligand-gated monoatomic ion channel activity"/>
    <property type="evidence" value="ECO:0007669"/>
    <property type="project" value="InterPro"/>
</dbReference>
<dbReference type="WBParaSite" id="BTMF_0000853101-mRNA-1">
    <property type="protein sequence ID" value="BTMF_0000853101-mRNA-1"/>
    <property type="gene ID" value="BTMF_0000853101"/>
</dbReference>
<dbReference type="InterPro" id="IPR036734">
    <property type="entry name" value="Neur_chan_lig-bd_sf"/>
</dbReference>
<protein>
    <submittedName>
        <fullName evidence="3">Neur_chan_LBD domain-containing protein</fullName>
    </submittedName>
</protein>
<evidence type="ECO:0000313" key="3">
    <source>
        <dbReference type="WBParaSite" id="BTMF_0000853101-mRNA-1"/>
    </source>
</evidence>
<gene>
    <name evidence="1" type="ORF">BTMF_LOCUS6582</name>
</gene>
<proteinExistence type="predicted"/>
<dbReference type="EMBL" id="UZAG01015643">
    <property type="protein sequence ID" value="VDO22168.1"/>
    <property type="molecule type" value="Genomic_DNA"/>
</dbReference>
<dbReference type="Gene3D" id="2.70.170.10">
    <property type="entry name" value="Neurotransmitter-gated ion-channel ligand-binding domain"/>
    <property type="match status" value="1"/>
</dbReference>
<name>A0A0R3QLG6_9BILA</name>
<reference evidence="1 2" key="2">
    <citation type="submission" date="2018-11" db="EMBL/GenBank/DDBJ databases">
        <authorList>
            <consortium name="Pathogen Informatics"/>
        </authorList>
    </citation>
    <scope>NUCLEOTIDE SEQUENCE [LARGE SCALE GENOMIC DNA]</scope>
</reference>
<dbReference type="GO" id="GO:0016020">
    <property type="term" value="C:membrane"/>
    <property type="evidence" value="ECO:0007669"/>
    <property type="project" value="InterPro"/>
</dbReference>
<evidence type="ECO:0000313" key="2">
    <source>
        <dbReference type="Proteomes" id="UP000280834"/>
    </source>
</evidence>
<accession>A0A0R3QLG6</accession>
<dbReference type="STRING" id="42155.A0A0R3QLG6"/>
<organism evidence="3">
    <name type="scientific">Brugia timori</name>
    <dbReference type="NCBI Taxonomy" id="42155"/>
    <lineage>
        <taxon>Eukaryota</taxon>
        <taxon>Metazoa</taxon>
        <taxon>Ecdysozoa</taxon>
        <taxon>Nematoda</taxon>
        <taxon>Chromadorea</taxon>
        <taxon>Rhabditida</taxon>
        <taxon>Spirurina</taxon>
        <taxon>Spiruromorpha</taxon>
        <taxon>Filarioidea</taxon>
        <taxon>Onchocercidae</taxon>
        <taxon>Brugia</taxon>
    </lineage>
</organism>
<sequence length="197" mass="22307">MLPLLLLLVDGCSCNDTPFVINRVTNQVEFSELLLGYNYDHADNRSVEIPKGIKIWRPDTNIFESVATYGAQSLRLYSDGTICWKQRATLTFPCISYFRLKQVRKNSSHLLKSNQSALSTLNCSLIIGSFDNSGAESIIYRIGDIMLPPNLNPVFTINYTIATFQEIALNGESVIQTAIHFLIESDQIDRYFNRTEL</sequence>
<dbReference type="AlphaFoldDB" id="A0A0R3QLG6"/>
<dbReference type="SUPFAM" id="SSF63712">
    <property type="entry name" value="Nicotinic receptor ligand binding domain-like"/>
    <property type="match status" value="1"/>
</dbReference>